<comment type="caution">
    <text evidence="2">The sequence shown here is derived from an EMBL/GenBank/DDBJ whole genome shotgun (WGS) entry which is preliminary data.</text>
</comment>
<dbReference type="Gene3D" id="3.40.30.10">
    <property type="entry name" value="Glutaredoxin"/>
    <property type="match status" value="1"/>
</dbReference>
<keyword evidence="3" id="KW-1185">Reference proteome</keyword>
<evidence type="ECO:0000313" key="3">
    <source>
        <dbReference type="Proteomes" id="UP001516588"/>
    </source>
</evidence>
<proteinExistence type="predicted"/>
<name>A0ABR9QY96_9FIRM</name>
<dbReference type="RefSeq" id="WP_226385468.1">
    <property type="nucleotide sequence ID" value="NZ_JADCKA010000009.1"/>
</dbReference>
<dbReference type="InterPro" id="IPR036249">
    <property type="entry name" value="Thioredoxin-like_sf"/>
</dbReference>
<feature type="domain" description="Thioredoxin" evidence="1">
    <location>
        <begin position="4"/>
        <end position="77"/>
    </location>
</feature>
<dbReference type="SUPFAM" id="SSF52833">
    <property type="entry name" value="Thioredoxin-like"/>
    <property type="match status" value="1"/>
</dbReference>
<organism evidence="2 3">
    <name type="scientific">Gallibacter intestinalis</name>
    <dbReference type="NCBI Taxonomy" id="2779356"/>
    <lineage>
        <taxon>Bacteria</taxon>
        <taxon>Bacillati</taxon>
        <taxon>Bacillota</taxon>
        <taxon>Clostridia</taxon>
        <taxon>Eubacteriales</taxon>
        <taxon>Eubacteriaceae</taxon>
        <taxon>Gallibacter</taxon>
    </lineage>
</organism>
<evidence type="ECO:0000313" key="2">
    <source>
        <dbReference type="EMBL" id="MBE5035821.1"/>
    </source>
</evidence>
<protein>
    <submittedName>
        <fullName evidence="2">Thioredoxin family protein</fullName>
    </submittedName>
</protein>
<evidence type="ECO:0000259" key="1">
    <source>
        <dbReference type="Pfam" id="PF00085"/>
    </source>
</evidence>
<dbReference type="CDD" id="cd02947">
    <property type="entry name" value="TRX_family"/>
    <property type="match status" value="1"/>
</dbReference>
<dbReference type="InterPro" id="IPR013766">
    <property type="entry name" value="Thioredoxin_domain"/>
</dbReference>
<reference evidence="2 3" key="1">
    <citation type="submission" date="2020-10" db="EMBL/GenBank/DDBJ databases">
        <title>ChiBAC.</title>
        <authorList>
            <person name="Zenner C."/>
            <person name="Hitch T.C.A."/>
            <person name="Clavel T."/>
        </authorList>
    </citation>
    <scope>NUCLEOTIDE SEQUENCE [LARGE SCALE GENOMIC DNA]</scope>
    <source>
        <strain evidence="2 3">DSM 108706</strain>
    </source>
</reference>
<gene>
    <name evidence="2" type="ORF">INF20_05975</name>
</gene>
<accession>A0ABR9QY96</accession>
<dbReference type="Proteomes" id="UP001516588">
    <property type="component" value="Unassembled WGS sequence"/>
</dbReference>
<sequence>MRKLLYFHASWCKPCKFVEKEFLSKVEAVHPDKIERVDAENEAVRAEKHRVDKLPTTLILDDENEIFRRVGGLDIEEAIEILNDNG</sequence>
<dbReference type="EMBL" id="JADCKA010000009">
    <property type="protein sequence ID" value="MBE5035821.1"/>
    <property type="molecule type" value="Genomic_DNA"/>
</dbReference>
<dbReference type="Pfam" id="PF00085">
    <property type="entry name" value="Thioredoxin"/>
    <property type="match status" value="1"/>
</dbReference>